<dbReference type="AlphaFoldDB" id="A0A9N9C3V4"/>
<gene>
    <name evidence="2" type="ORF">RFULGI_LOCUS6187</name>
</gene>
<name>A0A9N9C3V4_9GLOM</name>
<comment type="caution">
    <text evidence="2">The sequence shown here is derived from an EMBL/GenBank/DDBJ whole genome shotgun (WGS) entry which is preliminary data.</text>
</comment>
<proteinExistence type="predicted"/>
<organism evidence="2 3">
    <name type="scientific">Racocetra fulgida</name>
    <dbReference type="NCBI Taxonomy" id="60492"/>
    <lineage>
        <taxon>Eukaryota</taxon>
        <taxon>Fungi</taxon>
        <taxon>Fungi incertae sedis</taxon>
        <taxon>Mucoromycota</taxon>
        <taxon>Glomeromycotina</taxon>
        <taxon>Glomeromycetes</taxon>
        <taxon>Diversisporales</taxon>
        <taxon>Gigasporaceae</taxon>
        <taxon>Racocetra</taxon>
    </lineage>
</organism>
<evidence type="ECO:0000256" key="1">
    <source>
        <dbReference type="SAM" id="MobiDB-lite"/>
    </source>
</evidence>
<evidence type="ECO:0000313" key="3">
    <source>
        <dbReference type="Proteomes" id="UP000789396"/>
    </source>
</evidence>
<dbReference type="OrthoDB" id="2472884at2759"/>
<sequence>MSDSVDMNDEPIGLDSNSENDFEVEAIKDYNIISSEILNNTIEQLKEEIKSDKYIEASIIIAEATEKDAYHA</sequence>
<dbReference type="Proteomes" id="UP000789396">
    <property type="component" value="Unassembled WGS sequence"/>
</dbReference>
<evidence type="ECO:0000313" key="2">
    <source>
        <dbReference type="EMBL" id="CAG8589838.1"/>
    </source>
</evidence>
<dbReference type="EMBL" id="CAJVPZ010007729">
    <property type="protein sequence ID" value="CAG8589838.1"/>
    <property type="molecule type" value="Genomic_DNA"/>
</dbReference>
<feature type="region of interest" description="Disordered" evidence="1">
    <location>
        <begin position="1"/>
        <end position="20"/>
    </location>
</feature>
<accession>A0A9N9C3V4</accession>
<protein>
    <submittedName>
        <fullName evidence="2">4103_t:CDS:1</fullName>
    </submittedName>
</protein>
<keyword evidence="3" id="KW-1185">Reference proteome</keyword>
<reference evidence="2" key="1">
    <citation type="submission" date="2021-06" db="EMBL/GenBank/DDBJ databases">
        <authorList>
            <person name="Kallberg Y."/>
            <person name="Tangrot J."/>
            <person name="Rosling A."/>
        </authorList>
    </citation>
    <scope>NUCLEOTIDE SEQUENCE</scope>
    <source>
        <strain evidence="2">IN212</strain>
    </source>
</reference>